<reference evidence="1 2" key="1">
    <citation type="journal article" date="2023" name="Sci. Data">
        <title>Genome assembly of the Korean intertidal mud-creeper Batillaria attramentaria.</title>
        <authorList>
            <person name="Patra A.K."/>
            <person name="Ho P.T."/>
            <person name="Jun S."/>
            <person name="Lee S.J."/>
            <person name="Kim Y."/>
            <person name="Won Y.J."/>
        </authorList>
    </citation>
    <scope>NUCLEOTIDE SEQUENCE [LARGE SCALE GENOMIC DNA]</scope>
    <source>
        <strain evidence="1">Wonlab-2016</strain>
    </source>
</reference>
<proteinExistence type="predicted"/>
<evidence type="ECO:0000313" key="1">
    <source>
        <dbReference type="EMBL" id="KAK7482304.1"/>
    </source>
</evidence>
<organism evidence="1 2">
    <name type="scientific">Batillaria attramentaria</name>
    <dbReference type="NCBI Taxonomy" id="370345"/>
    <lineage>
        <taxon>Eukaryota</taxon>
        <taxon>Metazoa</taxon>
        <taxon>Spiralia</taxon>
        <taxon>Lophotrochozoa</taxon>
        <taxon>Mollusca</taxon>
        <taxon>Gastropoda</taxon>
        <taxon>Caenogastropoda</taxon>
        <taxon>Sorbeoconcha</taxon>
        <taxon>Cerithioidea</taxon>
        <taxon>Batillariidae</taxon>
        <taxon>Batillaria</taxon>
    </lineage>
</organism>
<dbReference type="EMBL" id="JACVVK020000247">
    <property type="protein sequence ID" value="KAK7482304.1"/>
    <property type="molecule type" value="Genomic_DNA"/>
</dbReference>
<protein>
    <submittedName>
        <fullName evidence="1">Uncharacterized protein</fullName>
    </submittedName>
</protein>
<keyword evidence="2" id="KW-1185">Reference proteome</keyword>
<evidence type="ECO:0000313" key="2">
    <source>
        <dbReference type="Proteomes" id="UP001519460"/>
    </source>
</evidence>
<gene>
    <name evidence="1" type="ORF">BaRGS_00026432</name>
</gene>
<comment type="caution">
    <text evidence="1">The sequence shown here is derived from an EMBL/GenBank/DDBJ whole genome shotgun (WGS) entry which is preliminary data.</text>
</comment>
<accession>A0ABD0K4Y2</accession>
<name>A0ABD0K4Y2_9CAEN</name>
<dbReference type="Proteomes" id="UP001519460">
    <property type="component" value="Unassembled WGS sequence"/>
</dbReference>
<dbReference type="AlphaFoldDB" id="A0ABD0K4Y2"/>
<sequence length="105" mass="11934">MVYWCVEERSDFVADPMPSGQASLSLYNYHNSGLVAVALRKGTSSLHRSGLELLESCVYVCVGLSLFFQNWIPVRMLREKLYTLQVNMSYLSARAESCTCTQRKQ</sequence>